<dbReference type="InterPro" id="IPR041726">
    <property type="entry name" value="ACAD10_11_N"/>
</dbReference>
<sequence length="339" mass="39746">MRERLERYLQRITDREVRVTELTRMTEGYSYETYIFRAQWPKEGEAVSREFAMRMEPEAGVVPPYDVQPQYWTLKALESTPVPAPRVHHLELDPAALGRPFFIMEKVDGEVPIPWGFEKHEVFQDPQKRRQMGRNIIEVLAQLHLADWKGLGLDRRLEVAEPGTGPARREIERWERNLQQFHLGPEPILTETLLWLKAHMPTAPRLTLTHGDYRLGNFLWNPQQQRIAAFLDWEMIAVGDPMSDLGWLCMKNWRPDEPSLVCNLLEKEEALDYYQELTGIEVDRQSVFYWEVLSHFKLAVIIICGVKAFLDQKNPDLRLLTINPIYLLDIEEIINLLGF</sequence>
<dbReference type="InterPro" id="IPR051678">
    <property type="entry name" value="AGP_Transferase"/>
</dbReference>
<organism evidence="2 3">
    <name type="scientific">Tectimicrobiota bacterium</name>
    <dbReference type="NCBI Taxonomy" id="2528274"/>
    <lineage>
        <taxon>Bacteria</taxon>
        <taxon>Pseudomonadati</taxon>
        <taxon>Nitrospinota/Tectimicrobiota group</taxon>
        <taxon>Candidatus Tectimicrobiota</taxon>
    </lineage>
</organism>
<evidence type="ECO:0000313" key="2">
    <source>
        <dbReference type="EMBL" id="MBI2875293.1"/>
    </source>
</evidence>
<evidence type="ECO:0000259" key="1">
    <source>
        <dbReference type="Pfam" id="PF01636"/>
    </source>
</evidence>
<dbReference type="CDD" id="cd05154">
    <property type="entry name" value="ACAD10_11_N-like"/>
    <property type="match status" value="1"/>
</dbReference>
<dbReference type="Gene3D" id="3.30.200.20">
    <property type="entry name" value="Phosphorylase Kinase, domain 1"/>
    <property type="match status" value="1"/>
</dbReference>
<dbReference type="EMBL" id="JACPRF010000009">
    <property type="protein sequence ID" value="MBI2875293.1"/>
    <property type="molecule type" value="Genomic_DNA"/>
</dbReference>
<feature type="domain" description="Aminoglycoside phosphotransferase" evidence="1">
    <location>
        <begin position="59"/>
        <end position="258"/>
    </location>
</feature>
<evidence type="ECO:0000313" key="3">
    <source>
        <dbReference type="Proteomes" id="UP000769766"/>
    </source>
</evidence>
<comment type="caution">
    <text evidence="2">The sequence shown here is derived from an EMBL/GenBank/DDBJ whole genome shotgun (WGS) entry which is preliminary data.</text>
</comment>
<dbReference type="Gene3D" id="3.90.1200.10">
    <property type="match status" value="1"/>
</dbReference>
<reference evidence="2" key="1">
    <citation type="submission" date="2020-07" db="EMBL/GenBank/DDBJ databases">
        <title>Huge and variable diversity of episymbiotic CPR bacteria and DPANN archaea in groundwater ecosystems.</title>
        <authorList>
            <person name="He C.Y."/>
            <person name="Keren R."/>
            <person name="Whittaker M."/>
            <person name="Farag I.F."/>
            <person name="Doudna J."/>
            <person name="Cate J.H.D."/>
            <person name="Banfield J.F."/>
        </authorList>
    </citation>
    <scope>NUCLEOTIDE SEQUENCE</scope>
    <source>
        <strain evidence="2">NC_groundwater_672_Ag_B-0.1um_62_36</strain>
    </source>
</reference>
<accession>A0A932FVF0</accession>
<dbReference type="PANTHER" id="PTHR21310:SF57">
    <property type="entry name" value="BLR2944 PROTEIN"/>
    <property type="match status" value="1"/>
</dbReference>
<dbReference type="InterPro" id="IPR011009">
    <property type="entry name" value="Kinase-like_dom_sf"/>
</dbReference>
<proteinExistence type="predicted"/>
<dbReference type="InterPro" id="IPR002575">
    <property type="entry name" value="Aminoglycoside_PTrfase"/>
</dbReference>
<dbReference type="Proteomes" id="UP000769766">
    <property type="component" value="Unassembled WGS sequence"/>
</dbReference>
<name>A0A932FVF0_UNCTE</name>
<protein>
    <submittedName>
        <fullName evidence="2">Phosphotransferase family protein</fullName>
    </submittedName>
</protein>
<dbReference type="Pfam" id="PF01636">
    <property type="entry name" value="APH"/>
    <property type="match status" value="1"/>
</dbReference>
<gene>
    <name evidence="2" type="ORF">HYY20_00235</name>
</gene>
<dbReference type="SUPFAM" id="SSF56112">
    <property type="entry name" value="Protein kinase-like (PK-like)"/>
    <property type="match status" value="1"/>
</dbReference>
<dbReference type="AlphaFoldDB" id="A0A932FVF0"/>
<dbReference type="PANTHER" id="PTHR21310">
    <property type="entry name" value="AMINOGLYCOSIDE PHOSPHOTRANSFERASE-RELATED-RELATED"/>
    <property type="match status" value="1"/>
</dbReference>